<dbReference type="Proteomes" id="UP000624244">
    <property type="component" value="Unassembled WGS sequence"/>
</dbReference>
<dbReference type="AlphaFoldDB" id="A0A8H6DXR0"/>
<comment type="pathway">
    <text evidence="3">Mycotoxin biosynthesis.</text>
</comment>
<evidence type="ECO:0000256" key="9">
    <source>
        <dbReference type="ARBA" id="ARBA00023002"/>
    </source>
</evidence>
<keyword evidence="5 13" id="KW-0349">Heme</keyword>
<dbReference type="Pfam" id="PF00067">
    <property type="entry name" value="p450"/>
    <property type="match status" value="1"/>
</dbReference>
<dbReference type="PROSITE" id="PS00086">
    <property type="entry name" value="CYTOCHROME_P450"/>
    <property type="match status" value="1"/>
</dbReference>
<evidence type="ECO:0000256" key="13">
    <source>
        <dbReference type="PIRSR" id="PIRSR602403-1"/>
    </source>
</evidence>
<dbReference type="InterPro" id="IPR036396">
    <property type="entry name" value="Cyt_P450_sf"/>
</dbReference>
<proteinExistence type="inferred from homology"/>
<evidence type="ECO:0000256" key="14">
    <source>
        <dbReference type="RuleBase" id="RU000461"/>
    </source>
</evidence>
<evidence type="ECO:0000256" key="4">
    <source>
        <dbReference type="ARBA" id="ARBA00010617"/>
    </source>
</evidence>
<feature type="binding site" description="axial binding residue" evidence="13">
    <location>
        <position position="450"/>
    </location>
    <ligand>
        <name>heme</name>
        <dbReference type="ChEBI" id="CHEBI:30413"/>
    </ligand>
    <ligandPart>
        <name>Fe</name>
        <dbReference type="ChEBI" id="CHEBI:18248"/>
    </ligandPart>
</feature>
<dbReference type="PANTHER" id="PTHR46206">
    <property type="entry name" value="CYTOCHROME P450"/>
    <property type="match status" value="1"/>
</dbReference>
<dbReference type="PRINTS" id="PR00465">
    <property type="entry name" value="EP450IV"/>
</dbReference>
<evidence type="ECO:0000256" key="1">
    <source>
        <dbReference type="ARBA" id="ARBA00001971"/>
    </source>
</evidence>
<keyword evidence="7 13" id="KW-0479">Metal-binding</keyword>
<comment type="caution">
    <text evidence="15">The sequence shown here is derived from an EMBL/GenBank/DDBJ whole genome shotgun (WGS) entry which is preliminary data.</text>
</comment>
<keyword evidence="11 14" id="KW-0503">Monooxygenase</keyword>
<evidence type="ECO:0000256" key="7">
    <source>
        <dbReference type="ARBA" id="ARBA00022723"/>
    </source>
</evidence>
<evidence type="ECO:0000256" key="6">
    <source>
        <dbReference type="ARBA" id="ARBA00022692"/>
    </source>
</evidence>
<evidence type="ECO:0000256" key="8">
    <source>
        <dbReference type="ARBA" id="ARBA00022989"/>
    </source>
</evidence>
<evidence type="ECO:0000256" key="11">
    <source>
        <dbReference type="ARBA" id="ARBA00023033"/>
    </source>
</evidence>
<dbReference type="InterPro" id="IPR002403">
    <property type="entry name" value="Cyt_P450_E_grp-IV"/>
</dbReference>
<organism evidence="15 16">
    <name type="scientific">Cochliobolus sativus</name>
    <name type="common">Common root rot and spot blotch fungus</name>
    <name type="synonym">Bipolaris sorokiniana</name>
    <dbReference type="NCBI Taxonomy" id="45130"/>
    <lineage>
        <taxon>Eukaryota</taxon>
        <taxon>Fungi</taxon>
        <taxon>Dikarya</taxon>
        <taxon>Ascomycota</taxon>
        <taxon>Pezizomycotina</taxon>
        <taxon>Dothideomycetes</taxon>
        <taxon>Pleosporomycetidae</taxon>
        <taxon>Pleosporales</taxon>
        <taxon>Pleosporineae</taxon>
        <taxon>Pleosporaceae</taxon>
        <taxon>Bipolaris</taxon>
    </lineage>
</organism>
<dbReference type="GO" id="GO:0005506">
    <property type="term" value="F:iron ion binding"/>
    <property type="evidence" value="ECO:0007669"/>
    <property type="project" value="InterPro"/>
</dbReference>
<keyword evidence="10 13" id="KW-0408">Iron</keyword>
<dbReference type="InterPro" id="IPR017972">
    <property type="entry name" value="Cyt_P450_CS"/>
</dbReference>
<evidence type="ECO:0000256" key="12">
    <source>
        <dbReference type="ARBA" id="ARBA00023136"/>
    </source>
</evidence>
<comment type="similarity">
    <text evidence="4 14">Belongs to the cytochrome P450 family.</text>
</comment>
<dbReference type="EMBL" id="WNKQ01000003">
    <property type="protein sequence ID" value="KAF5852331.1"/>
    <property type="molecule type" value="Genomic_DNA"/>
</dbReference>
<gene>
    <name evidence="15" type="ORF">GGP41_007763</name>
</gene>
<keyword evidence="6" id="KW-0812">Transmembrane</keyword>
<comment type="subcellular location">
    <subcellularLocation>
        <location evidence="2">Membrane</location>
    </subcellularLocation>
</comment>
<evidence type="ECO:0008006" key="17">
    <source>
        <dbReference type="Google" id="ProtNLM"/>
    </source>
</evidence>
<dbReference type="InterPro" id="IPR001128">
    <property type="entry name" value="Cyt_P450"/>
</dbReference>
<reference evidence="15" key="1">
    <citation type="submission" date="2019-11" db="EMBL/GenBank/DDBJ databases">
        <title>Bipolaris sorokiniana Genome sequencing.</title>
        <authorList>
            <person name="Wang H."/>
        </authorList>
    </citation>
    <scope>NUCLEOTIDE SEQUENCE</scope>
</reference>
<evidence type="ECO:0000313" key="15">
    <source>
        <dbReference type="EMBL" id="KAF5852331.1"/>
    </source>
</evidence>
<dbReference type="PANTHER" id="PTHR46206:SF5">
    <property type="entry name" value="P450, PUTATIVE (EUROFUNG)-RELATED"/>
    <property type="match status" value="1"/>
</dbReference>
<protein>
    <recommendedName>
        <fullName evidence="17">Cytochrome P450</fullName>
    </recommendedName>
</protein>
<comment type="cofactor">
    <cofactor evidence="1 13">
        <name>heme</name>
        <dbReference type="ChEBI" id="CHEBI:30413"/>
    </cofactor>
</comment>
<accession>A0A8H6DXR0</accession>
<sequence length="515" mass="58743">MDSMENSSTLVEIETELHHSVSWILPITLPILVAAFLLSRRTPYSAASFGKSRWWSLIPGQIPMRFEMDKWARRGYRRFHKSLGKPFITKVFGRDYLLMPPKYLDDVRKADEDNLSFAHCFSEAFNVHVSAGDVYASKIMPDAVKQHLNPQLPSLVETMREECEYVLEAELGIGSEWKTIQVFPVFTEMAHRITSRILLGKELARDKDFIQESQLFNRSLFVSAIMINGIALGPFRNLVAWLAATQHRVHLSRCTKHLIRQIEKVCSQSNNCNNAIKWVLDLAKDDKIESNPDRMAKQLMHLMFAGSSAPGGLVVQMIYQILMSPEYLEPLRAEITRALEETGGFTTSFTSRTPLMESFVRETMRLYPTGVVSVTRAVMKKPFTFSDGYTLPVGSRFAFPIQAIQCDPENYQDPLTFRGFRFATQANEKEVNASTVDKTFLTFGYGRHVCPGRFYTIRLVKIIFAKLLHEYDIKWEGTVKTRPPNMCIEVQNGPNMDAKIQIRRRNVASAGIPCT</sequence>
<dbReference type="GO" id="GO:0004497">
    <property type="term" value="F:monooxygenase activity"/>
    <property type="evidence" value="ECO:0007669"/>
    <property type="project" value="UniProtKB-KW"/>
</dbReference>
<dbReference type="GO" id="GO:0016705">
    <property type="term" value="F:oxidoreductase activity, acting on paired donors, with incorporation or reduction of molecular oxygen"/>
    <property type="evidence" value="ECO:0007669"/>
    <property type="project" value="InterPro"/>
</dbReference>
<dbReference type="Gene3D" id="1.10.630.10">
    <property type="entry name" value="Cytochrome P450"/>
    <property type="match status" value="1"/>
</dbReference>
<evidence type="ECO:0000256" key="10">
    <source>
        <dbReference type="ARBA" id="ARBA00023004"/>
    </source>
</evidence>
<evidence type="ECO:0000256" key="3">
    <source>
        <dbReference type="ARBA" id="ARBA00004685"/>
    </source>
</evidence>
<dbReference type="GO" id="GO:0020037">
    <property type="term" value="F:heme binding"/>
    <property type="evidence" value="ECO:0007669"/>
    <property type="project" value="InterPro"/>
</dbReference>
<dbReference type="SUPFAM" id="SSF48264">
    <property type="entry name" value="Cytochrome P450"/>
    <property type="match status" value="1"/>
</dbReference>
<evidence type="ECO:0000256" key="5">
    <source>
        <dbReference type="ARBA" id="ARBA00022617"/>
    </source>
</evidence>
<keyword evidence="8" id="KW-1133">Transmembrane helix</keyword>
<dbReference type="GO" id="GO:0016020">
    <property type="term" value="C:membrane"/>
    <property type="evidence" value="ECO:0007669"/>
    <property type="project" value="UniProtKB-SubCell"/>
</dbReference>
<keyword evidence="9 14" id="KW-0560">Oxidoreductase</keyword>
<evidence type="ECO:0000256" key="2">
    <source>
        <dbReference type="ARBA" id="ARBA00004370"/>
    </source>
</evidence>
<name>A0A8H6DXR0_COCSA</name>
<keyword evidence="12" id="KW-0472">Membrane</keyword>
<dbReference type="CDD" id="cd11041">
    <property type="entry name" value="CYP503A1-like"/>
    <property type="match status" value="1"/>
</dbReference>
<evidence type="ECO:0000313" key="16">
    <source>
        <dbReference type="Proteomes" id="UP000624244"/>
    </source>
</evidence>